<keyword evidence="8" id="KW-0067">ATP-binding</keyword>
<keyword evidence="9 12" id="KW-1133">Transmembrane helix</keyword>
<evidence type="ECO:0000256" key="4">
    <source>
        <dbReference type="ARBA" id="ARBA00022679"/>
    </source>
</evidence>
<evidence type="ECO:0000256" key="12">
    <source>
        <dbReference type="SAM" id="Phobius"/>
    </source>
</evidence>
<dbReference type="InterPro" id="IPR003594">
    <property type="entry name" value="HATPase_dom"/>
</dbReference>
<dbReference type="PANTHER" id="PTHR34220:SF11">
    <property type="entry name" value="SENSOR PROTEIN KINASE HPTS"/>
    <property type="match status" value="1"/>
</dbReference>
<dbReference type="InterPro" id="IPR036890">
    <property type="entry name" value="HATPase_C_sf"/>
</dbReference>
<feature type="domain" description="HAMP" evidence="13">
    <location>
        <begin position="323"/>
        <end position="375"/>
    </location>
</feature>
<keyword evidence="3" id="KW-0597">Phosphoprotein</keyword>
<dbReference type="CDD" id="cd18773">
    <property type="entry name" value="PDC1_HK_sensor"/>
    <property type="match status" value="1"/>
</dbReference>
<dbReference type="Pfam" id="PF02518">
    <property type="entry name" value="HATPase_c"/>
    <property type="match status" value="1"/>
</dbReference>
<dbReference type="RefSeq" id="WP_117739551.1">
    <property type="nucleotide sequence ID" value="NZ_QSUB01000007.1"/>
</dbReference>
<comment type="subcellular location">
    <subcellularLocation>
        <location evidence="1">Cell membrane</location>
        <topology evidence="1">Multi-pass membrane protein</topology>
    </subcellularLocation>
</comment>
<comment type="caution">
    <text evidence="14">The sequence shown here is derived from an EMBL/GenBank/DDBJ whole genome shotgun (WGS) entry which is preliminary data.</text>
</comment>
<dbReference type="Pfam" id="PF06580">
    <property type="entry name" value="His_kinase"/>
    <property type="match status" value="1"/>
</dbReference>
<evidence type="ECO:0000256" key="7">
    <source>
        <dbReference type="ARBA" id="ARBA00022777"/>
    </source>
</evidence>
<dbReference type="Proteomes" id="UP000261222">
    <property type="component" value="Unassembled WGS sequence"/>
</dbReference>
<dbReference type="InterPro" id="IPR010559">
    <property type="entry name" value="Sig_transdc_His_kin_internal"/>
</dbReference>
<gene>
    <name evidence="14" type="ORF">DXB81_14620</name>
</gene>
<dbReference type="EMBL" id="QSUB01000007">
    <property type="protein sequence ID" value="RGN02890.1"/>
    <property type="molecule type" value="Genomic_DNA"/>
</dbReference>
<evidence type="ECO:0000256" key="5">
    <source>
        <dbReference type="ARBA" id="ARBA00022692"/>
    </source>
</evidence>
<dbReference type="PANTHER" id="PTHR34220">
    <property type="entry name" value="SENSOR HISTIDINE KINASE YPDA"/>
    <property type="match status" value="1"/>
</dbReference>
<dbReference type="CDD" id="cd06225">
    <property type="entry name" value="HAMP"/>
    <property type="match status" value="1"/>
</dbReference>
<sequence>MFSKLKRILHPENMLFKMIILNCGLLLLVTLVLTAAGNYIYEESIAERSYANTMEIQNQVLKSLDLIFKSVEDNVEALGNYPEVQEYLNVDVENQQASRVELERQVRDLLLDYSRIYSEYLNIVVVSEKGQYLSNDSYRVKKLPLTEEKWYQDAVLANGELVLSPTSLGRNLKAWKNYSTDNYVSTAKLICDRQTSAGIGVILIDLDLKSIQNLVEDITMGQTGFGYIQDSQGHVLYAPQNEVVYRMNPNWVTDGESGRVRCRIKGKDYNVIYSHSKYTDLTAVGVFDWGKTIEGISRARTVSKWIAVIIMIFAAGATVIFSASITRPISTLSKLMKKAQTGDMTVRFENHYKGEIGQLGDSFNAMVEKINELLGVVYKEQKNKREAELKILHEQIKPHFLYNTLDTIQWMAKQYHAQDIVDLVLALSGFFRISLSQGKEFITLEQEVLMVKNYLDIQKVRYEDLFEYKTEIEEGLGNYMVLKICLQPLVENALYHGIKESDQDRGTIWIRAFSESEDSIILKVEDDGAGMSQERIDQLNSWLKLKERGEEVKAYGTLNVNDRIKIAYGDEYGLHYEKRTGGGTVAVVRLKRLQKEVCGKF</sequence>
<dbReference type="SUPFAM" id="SSF158472">
    <property type="entry name" value="HAMP domain-like"/>
    <property type="match status" value="1"/>
</dbReference>
<dbReference type="Pfam" id="PF00672">
    <property type="entry name" value="HAMP"/>
    <property type="match status" value="1"/>
</dbReference>
<accession>A0A3E5A3I2</accession>
<dbReference type="InterPro" id="IPR050640">
    <property type="entry name" value="Bact_2-comp_sensor_kinase"/>
</dbReference>
<keyword evidence="7 14" id="KW-0418">Kinase</keyword>
<dbReference type="PROSITE" id="PS50885">
    <property type="entry name" value="HAMP"/>
    <property type="match status" value="1"/>
</dbReference>
<dbReference type="AlphaFoldDB" id="A0A3E5A3I2"/>
<evidence type="ECO:0000259" key="13">
    <source>
        <dbReference type="PROSITE" id="PS50885"/>
    </source>
</evidence>
<dbReference type="Gene3D" id="3.30.450.20">
    <property type="entry name" value="PAS domain"/>
    <property type="match status" value="2"/>
</dbReference>
<dbReference type="InterPro" id="IPR003660">
    <property type="entry name" value="HAMP_dom"/>
</dbReference>
<dbReference type="SMART" id="SM00304">
    <property type="entry name" value="HAMP"/>
    <property type="match status" value="1"/>
</dbReference>
<dbReference type="Gene3D" id="3.30.565.10">
    <property type="entry name" value="Histidine kinase-like ATPase, C-terminal domain"/>
    <property type="match status" value="1"/>
</dbReference>
<keyword evidence="11 12" id="KW-0472">Membrane</keyword>
<evidence type="ECO:0000256" key="6">
    <source>
        <dbReference type="ARBA" id="ARBA00022741"/>
    </source>
</evidence>
<dbReference type="GO" id="GO:0000155">
    <property type="term" value="F:phosphorelay sensor kinase activity"/>
    <property type="evidence" value="ECO:0007669"/>
    <property type="project" value="InterPro"/>
</dbReference>
<evidence type="ECO:0000256" key="1">
    <source>
        <dbReference type="ARBA" id="ARBA00004651"/>
    </source>
</evidence>
<keyword evidence="6" id="KW-0547">Nucleotide-binding</keyword>
<evidence type="ECO:0000256" key="8">
    <source>
        <dbReference type="ARBA" id="ARBA00022840"/>
    </source>
</evidence>
<keyword evidence="4" id="KW-0808">Transferase</keyword>
<dbReference type="Pfam" id="PF02743">
    <property type="entry name" value="dCache_1"/>
    <property type="match status" value="1"/>
</dbReference>
<dbReference type="SUPFAM" id="SSF55874">
    <property type="entry name" value="ATPase domain of HSP90 chaperone/DNA topoisomerase II/histidine kinase"/>
    <property type="match status" value="1"/>
</dbReference>
<evidence type="ECO:0000256" key="11">
    <source>
        <dbReference type="ARBA" id="ARBA00023136"/>
    </source>
</evidence>
<keyword evidence="5 12" id="KW-0812">Transmembrane</keyword>
<dbReference type="InterPro" id="IPR033479">
    <property type="entry name" value="dCache_1"/>
</dbReference>
<feature type="transmembrane region" description="Helical" evidence="12">
    <location>
        <begin position="305"/>
        <end position="326"/>
    </location>
</feature>
<reference evidence="14 15" key="1">
    <citation type="submission" date="2018-08" db="EMBL/GenBank/DDBJ databases">
        <title>A genome reference for cultivated species of the human gut microbiota.</title>
        <authorList>
            <person name="Zou Y."/>
            <person name="Xue W."/>
            <person name="Luo G."/>
        </authorList>
    </citation>
    <scope>NUCLEOTIDE SEQUENCE [LARGE SCALE GENOMIC DNA]</scope>
    <source>
        <strain evidence="14 15">OM06-11AA</strain>
    </source>
</reference>
<keyword evidence="2" id="KW-1003">Cell membrane</keyword>
<keyword evidence="10" id="KW-0902">Two-component regulatory system</keyword>
<proteinExistence type="predicted"/>
<dbReference type="Gene3D" id="6.10.340.10">
    <property type="match status" value="1"/>
</dbReference>
<evidence type="ECO:0000313" key="14">
    <source>
        <dbReference type="EMBL" id="RGN02890.1"/>
    </source>
</evidence>
<evidence type="ECO:0000256" key="9">
    <source>
        <dbReference type="ARBA" id="ARBA00022989"/>
    </source>
</evidence>
<protein>
    <submittedName>
        <fullName evidence="14">Sensor histidine kinase</fullName>
    </submittedName>
</protein>
<name>A0A3E5A3I2_9FIRM</name>
<dbReference type="GO" id="GO:0005886">
    <property type="term" value="C:plasma membrane"/>
    <property type="evidence" value="ECO:0007669"/>
    <property type="project" value="UniProtKB-SubCell"/>
</dbReference>
<organism evidence="14 15">
    <name type="scientific">Blautia obeum</name>
    <dbReference type="NCBI Taxonomy" id="40520"/>
    <lineage>
        <taxon>Bacteria</taxon>
        <taxon>Bacillati</taxon>
        <taxon>Bacillota</taxon>
        <taxon>Clostridia</taxon>
        <taxon>Lachnospirales</taxon>
        <taxon>Lachnospiraceae</taxon>
        <taxon>Blautia</taxon>
    </lineage>
</organism>
<evidence type="ECO:0000256" key="10">
    <source>
        <dbReference type="ARBA" id="ARBA00023012"/>
    </source>
</evidence>
<evidence type="ECO:0000256" key="2">
    <source>
        <dbReference type="ARBA" id="ARBA00022475"/>
    </source>
</evidence>
<evidence type="ECO:0000313" key="15">
    <source>
        <dbReference type="Proteomes" id="UP000261222"/>
    </source>
</evidence>
<evidence type="ECO:0000256" key="3">
    <source>
        <dbReference type="ARBA" id="ARBA00022553"/>
    </source>
</evidence>
<dbReference type="GO" id="GO:0005524">
    <property type="term" value="F:ATP binding"/>
    <property type="evidence" value="ECO:0007669"/>
    <property type="project" value="UniProtKB-KW"/>
</dbReference>